<dbReference type="Pfam" id="PF00873">
    <property type="entry name" value="ACR_tran"/>
    <property type="match status" value="1"/>
</dbReference>
<keyword evidence="1" id="KW-0472">Membrane</keyword>
<feature type="transmembrane region" description="Helical" evidence="1">
    <location>
        <begin position="521"/>
        <end position="542"/>
    </location>
</feature>
<dbReference type="InterPro" id="IPR027463">
    <property type="entry name" value="AcrB_DN_DC_subdom"/>
</dbReference>
<dbReference type="SUPFAM" id="SSF82714">
    <property type="entry name" value="Multidrug efflux transporter AcrB TolC docking domain, DN and DC subdomains"/>
    <property type="match status" value="2"/>
</dbReference>
<feature type="transmembrane region" description="Helical" evidence="1">
    <location>
        <begin position="950"/>
        <end position="973"/>
    </location>
</feature>
<feature type="transmembrane region" description="Helical" evidence="1">
    <location>
        <begin position="430"/>
        <end position="449"/>
    </location>
</feature>
<accession>A0ABS5JYA4</accession>
<dbReference type="Proteomes" id="UP000708576">
    <property type="component" value="Unassembled WGS sequence"/>
</dbReference>
<name>A0ABS5JYA4_9BACT</name>
<feature type="transmembrane region" description="Helical" evidence="1">
    <location>
        <begin position="358"/>
        <end position="375"/>
    </location>
</feature>
<feature type="transmembrane region" description="Helical" evidence="1">
    <location>
        <begin position="461"/>
        <end position="488"/>
    </location>
</feature>
<evidence type="ECO:0000256" key="1">
    <source>
        <dbReference type="SAM" id="Phobius"/>
    </source>
</evidence>
<feature type="transmembrane region" description="Helical" evidence="1">
    <location>
        <begin position="906"/>
        <end position="929"/>
    </location>
</feature>
<dbReference type="InterPro" id="IPR001036">
    <property type="entry name" value="Acrflvin-R"/>
</dbReference>
<dbReference type="Gene3D" id="3.30.70.1320">
    <property type="entry name" value="Multidrug efflux transporter AcrB pore domain like"/>
    <property type="match status" value="1"/>
</dbReference>
<dbReference type="SUPFAM" id="SSF82693">
    <property type="entry name" value="Multidrug efflux transporter AcrB pore domain, PN1, PN2, PC1 and PC2 subdomains"/>
    <property type="match status" value="2"/>
</dbReference>
<evidence type="ECO:0000313" key="3">
    <source>
        <dbReference type="Proteomes" id="UP000708576"/>
    </source>
</evidence>
<proteinExistence type="predicted"/>
<gene>
    <name evidence="2" type="ORF">KEM10_16350</name>
</gene>
<dbReference type="PRINTS" id="PR00702">
    <property type="entry name" value="ACRIFLAVINRP"/>
</dbReference>
<organism evidence="2 3">
    <name type="scientific">Carboxylicivirga linearis</name>
    <dbReference type="NCBI Taxonomy" id="1628157"/>
    <lineage>
        <taxon>Bacteria</taxon>
        <taxon>Pseudomonadati</taxon>
        <taxon>Bacteroidota</taxon>
        <taxon>Bacteroidia</taxon>
        <taxon>Marinilabiliales</taxon>
        <taxon>Marinilabiliaceae</taxon>
        <taxon>Carboxylicivirga</taxon>
    </lineage>
</organism>
<keyword evidence="3" id="KW-1185">Reference proteome</keyword>
<keyword evidence="1" id="KW-1133">Transmembrane helix</keyword>
<dbReference type="Gene3D" id="1.20.1640.10">
    <property type="entry name" value="Multidrug efflux transporter AcrB transmembrane domain"/>
    <property type="match status" value="2"/>
</dbReference>
<dbReference type="Gene3D" id="3.30.70.1440">
    <property type="entry name" value="Multidrug efflux transporter AcrB pore domain"/>
    <property type="match status" value="1"/>
</dbReference>
<dbReference type="Gene3D" id="3.30.70.1430">
    <property type="entry name" value="Multidrug efflux transporter AcrB pore domain"/>
    <property type="match status" value="2"/>
</dbReference>
<keyword evidence="1" id="KW-0812">Transmembrane</keyword>
<evidence type="ECO:0000313" key="2">
    <source>
        <dbReference type="EMBL" id="MBS2099863.1"/>
    </source>
</evidence>
<dbReference type="SUPFAM" id="SSF82866">
    <property type="entry name" value="Multidrug efflux transporter AcrB transmembrane domain"/>
    <property type="match status" value="2"/>
</dbReference>
<dbReference type="PANTHER" id="PTHR32063:SF18">
    <property type="entry name" value="CATION EFFLUX SYSTEM PROTEIN"/>
    <property type="match status" value="1"/>
</dbReference>
<comment type="caution">
    <text evidence="2">The sequence shown here is derived from an EMBL/GenBank/DDBJ whole genome shotgun (WGS) entry which is preliminary data.</text>
</comment>
<feature type="transmembrane region" description="Helical" evidence="1">
    <location>
        <begin position="882"/>
        <end position="900"/>
    </location>
</feature>
<dbReference type="RefSeq" id="WP_212217107.1">
    <property type="nucleotide sequence ID" value="NZ_JAGUCO010000016.1"/>
</dbReference>
<feature type="transmembrane region" description="Helical" evidence="1">
    <location>
        <begin position="387"/>
        <end position="409"/>
    </location>
</feature>
<dbReference type="Gene3D" id="3.30.2090.10">
    <property type="entry name" value="Multidrug efflux transporter AcrB TolC docking domain, DN and DC subdomains"/>
    <property type="match status" value="2"/>
</dbReference>
<dbReference type="EMBL" id="JAGUCO010000016">
    <property type="protein sequence ID" value="MBS2099863.1"/>
    <property type="molecule type" value="Genomic_DNA"/>
</dbReference>
<feature type="transmembrane region" description="Helical" evidence="1">
    <location>
        <begin position="333"/>
        <end position="351"/>
    </location>
</feature>
<protein>
    <submittedName>
        <fullName evidence="2">Efflux RND transporter permease subunit</fullName>
    </submittedName>
</protein>
<sequence length="1019" mass="113777">MLDKILSQKAFLSFFFVALIIGGIGSFNGMGKLEDPEIPIKAAVVITTYPGASAEEVEKEVTEVLEKAIQRLENIDFIESRSIPGMSEITVNIKTGVRSNEMPQLYDHLRRKVHDAKGSLPQGAGEPIVNDDFGDVSGIFFAISNDGYKYREFQDYVDYVKEEMLLVDGVKRIEEFGKQTETINITFDNEYFASLGINPMMIFQKFQDQGTVMAPGNFKSGSERISIDIGKKFQDLDEIKDFEVVLPNGGRYKLGEIAKVERAYYEPTMQKLKFNGMEAISLAISMEKGGNVIELGERVEHRLAQLQNDLPVGMEIHPIFYQHKNVDDAISDFMVNLVVSVLIVIAVLLVFMGMKAGLLIASGLVFTILGTFIVMESMGIELHRVSLAAIIIAMGMLVDNAIVVADGILIDLQKGMKRKKAFVDAAKKSAMPLLAATLVAILAFMPLGFNSTGAGEFLKPLFFVLAISLFVSWIFAMIQTPFMAQFFYKKGVSNKGKDNESKDPYDTPFYRFFERIVRFSLWHKSLVTIATFVILILSFMSFRFVKQNFFPGANYDQFILEYRLPEGTDLSQVETDLEIIQKEIVNWDEINYVVTGLGSTPTRYTLLRPMNGLSQSYGELIISVEDAEYAGPVMERLQTYVNEHNPQAYARVREYIAVGGDAKIEAKFSGPDEMVLRNLVEQAKTIMTEEPTAEFVTDNWKNEVKVLKPVYSNVKAREINVNRQDVARALAIASNGTPVGLYYEGDYQLPVMLRLKNTLSDDVGLVTSVPVWAQLPNSVPLNQVVDSITIEWRNNRIMHYDGQKAIKAQCDPVVSSSTGEVMAKIKDKVEAIQLPEGYQLEWLGETKTSEDANAGLAENLPLALFLMVIIIIGLFGNFRQPVIIFLLVPLAFIGVIWGFVVTQTYFTFFALVGSLGLMGMMIKNAVVLLDEINLEIKAGKDTLQAIIDSAISRVRPVMMASLTTILGMLPLVWDKMFNSLAISIMFGLLIGSLITLIVVPVLYAVFYKVNTRSLHNKEE</sequence>
<feature type="transmembrane region" description="Helical" evidence="1">
    <location>
        <begin position="979"/>
        <end position="1007"/>
    </location>
</feature>
<feature type="transmembrane region" description="Helical" evidence="1">
    <location>
        <begin position="856"/>
        <end position="875"/>
    </location>
</feature>
<reference evidence="2 3" key="1">
    <citation type="journal article" date="2015" name="Int. J. Syst. Evol. Microbiol.">
        <title>Carboxylicivirga linearis sp. nov., isolated from a sea cucumber culture pond.</title>
        <authorList>
            <person name="Wang F.Q."/>
            <person name="Zhou Y.X."/>
            <person name="Lin X.Z."/>
            <person name="Chen G.J."/>
            <person name="Du Z.J."/>
        </authorList>
    </citation>
    <scope>NUCLEOTIDE SEQUENCE [LARGE SCALE GENOMIC DNA]</scope>
    <source>
        <strain evidence="2 3">FB218</strain>
    </source>
</reference>
<dbReference type="PANTHER" id="PTHR32063">
    <property type="match status" value="1"/>
</dbReference>